<feature type="transmembrane region" description="Helical" evidence="1">
    <location>
        <begin position="21"/>
        <end position="48"/>
    </location>
</feature>
<evidence type="ECO:0000313" key="2">
    <source>
        <dbReference type="EMBL" id="KRP85850.1"/>
    </source>
</evidence>
<organism evidence="2 3">
    <name type="scientific">Bradyrhizobium yuanmingense</name>
    <dbReference type="NCBI Taxonomy" id="108015"/>
    <lineage>
        <taxon>Bacteria</taxon>
        <taxon>Pseudomonadati</taxon>
        <taxon>Pseudomonadota</taxon>
        <taxon>Alphaproteobacteria</taxon>
        <taxon>Hyphomicrobiales</taxon>
        <taxon>Nitrobacteraceae</taxon>
        <taxon>Bradyrhizobium</taxon>
    </lineage>
</organism>
<reference evidence="2 3" key="1">
    <citation type="submission" date="2015-09" db="EMBL/GenBank/DDBJ databases">
        <title>Draft Genome Sequence of the Strain BR 3267 (Bradyrhizobium yuanmingense) recommended as inoculant for cowpea in Brazil.</title>
        <authorList>
            <person name="Simoes-Araujo J.L."/>
            <person name="Zilli J.E."/>
        </authorList>
    </citation>
    <scope>NUCLEOTIDE SEQUENCE [LARGE SCALE GENOMIC DNA]</scope>
    <source>
        <strain evidence="2 3">BR3267</strain>
    </source>
</reference>
<sequence length="83" mass="9088">MDDLDDLLSTELRTSQRKRCASIAAAPVAMPFVAAYAVCLFVDALPFIPGAVRAVNDLPRYGRATFAPSRVFCREKSQATTHE</sequence>
<accession>A0A0R3BKB7</accession>
<keyword evidence="1" id="KW-1133">Transmembrane helix</keyword>
<dbReference type="Proteomes" id="UP000051380">
    <property type="component" value="Unassembled WGS sequence"/>
</dbReference>
<keyword evidence="1" id="KW-0812">Transmembrane</keyword>
<evidence type="ECO:0000313" key="3">
    <source>
        <dbReference type="Proteomes" id="UP000051380"/>
    </source>
</evidence>
<name>A0A0R3BKB7_9BRAD</name>
<comment type="caution">
    <text evidence="2">The sequence shown here is derived from an EMBL/GenBank/DDBJ whole genome shotgun (WGS) entry which is preliminary data.</text>
</comment>
<protein>
    <submittedName>
        <fullName evidence="2">Uncharacterized protein</fullName>
    </submittedName>
</protein>
<gene>
    <name evidence="2" type="ORF">AOQ72_04210</name>
</gene>
<dbReference type="EMBL" id="LJYF01000051">
    <property type="protein sequence ID" value="KRP85850.1"/>
    <property type="molecule type" value="Genomic_DNA"/>
</dbReference>
<proteinExistence type="predicted"/>
<keyword evidence="1" id="KW-0472">Membrane</keyword>
<evidence type="ECO:0000256" key="1">
    <source>
        <dbReference type="SAM" id="Phobius"/>
    </source>
</evidence>
<dbReference type="AlphaFoldDB" id="A0A0R3BKB7"/>